<evidence type="ECO:0000256" key="6">
    <source>
        <dbReference type="ARBA" id="ARBA00023136"/>
    </source>
</evidence>
<dbReference type="SUPFAM" id="SSF52540">
    <property type="entry name" value="P-loop containing nucleoside triphosphate hydrolases"/>
    <property type="match status" value="1"/>
</dbReference>
<dbReference type="Gene3D" id="3.40.50.300">
    <property type="entry name" value="P-loop containing nucleotide triphosphate hydrolases"/>
    <property type="match status" value="1"/>
</dbReference>
<dbReference type="PROSITE" id="PS00211">
    <property type="entry name" value="ABC_TRANSPORTER_1"/>
    <property type="match status" value="1"/>
</dbReference>
<dbReference type="Proteomes" id="UP001199816">
    <property type="component" value="Unassembled WGS sequence"/>
</dbReference>
<evidence type="ECO:0000313" key="11">
    <source>
        <dbReference type="Proteomes" id="UP001199816"/>
    </source>
</evidence>
<evidence type="ECO:0000256" key="1">
    <source>
        <dbReference type="ARBA" id="ARBA00004651"/>
    </source>
</evidence>
<reference evidence="10 11" key="1">
    <citation type="submission" date="2021-11" db="EMBL/GenBank/DDBJ databases">
        <title>Genomic of Niabella pedocola.</title>
        <authorList>
            <person name="Wu T."/>
        </authorList>
    </citation>
    <scope>NUCLEOTIDE SEQUENCE [LARGE SCALE GENOMIC DNA]</scope>
    <source>
        <strain evidence="10 11">JCM 31011</strain>
    </source>
</reference>
<dbReference type="Gene3D" id="1.20.1560.10">
    <property type="entry name" value="ABC transporter type 1, transmembrane domain"/>
    <property type="match status" value="1"/>
</dbReference>
<feature type="transmembrane region" description="Helical" evidence="7">
    <location>
        <begin position="153"/>
        <end position="176"/>
    </location>
</feature>
<evidence type="ECO:0000256" key="2">
    <source>
        <dbReference type="ARBA" id="ARBA00022692"/>
    </source>
</evidence>
<dbReference type="RefSeq" id="WP_231002887.1">
    <property type="nucleotide sequence ID" value="NZ_JAJNEC010000004.1"/>
</dbReference>
<dbReference type="InterPro" id="IPR036640">
    <property type="entry name" value="ABC1_TM_sf"/>
</dbReference>
<evidence type="ECO:0000256" key="5">
    <source>
        <dbReference type="ARBA" id="ARBA00022989"/>
    </source>
</evidence>
<keyword evidence="4 10" id="KW-0067">ATP-binding</keyword>
<dbReference type="EMBL" id="JAJNEC010000004">
    <property type="protein sequence ID" value="MCD2421983.1"/>
    <property type="molecule type" value="Genomic_DNA"/>
</dbReference>
<dbReference type="PANTHER" id="PTHR24221:SF654">
    <property type="entry name" value="ATP-BINDING CASSETTE SUB-FAMILY B MEMBER 6"/>
    <property type="match status" value="1"/>
</dbReference>
<dbReference type="GO" id="GO:0005524">
    <property type="term" value="F:ATP binding"/>
    <property type="evidence" value="ECO:0007669"/>
    <property type="project" value="UniProtKB-KW"/>
</dbReference>
<feature type="transmembrane region" description="Helical" evidence="7">
    <location>
        <begin position="182"/>
        <end position="199"/>
    </location>
</feature>
<evidence type="ECO:0000259" key="9">
    <source>
        <dbReference type="PROSITE" id="PS50929"/>
    </source>
</evidence>
<proteinExistence type="predicted"/>
<evidence type="ECO:0000256" key="4">
    <source>
        <dbReference type="ARBA" id="ARBA00022840"/>
    </source>
</evidence>
<evidence type="ECO:0000313" key="10">
    <source>
        <dbReference type="EMBL" id="MCD2421983.1"/>
    </source>
</evidence>
<dbReference type="InterPro" id="IPR003439">
    <property type="entry name" value="ABC_transporter-like_ATP-bd"/>
</dbReference>
<feature type="transmembrane region" description="Helical" evidence="7">
    <location>
        <begin position="24"/>
        <end position="49"/>
    </location>
</feature>
<dbReference type="PROSITE" id="PS50929">
    <property type="entry name" value="ABC_TM1F"/>
    <property type="match status" value="1"/>
</dbReference>
<gene>
    <name evidence="10" type="ORF">LQ567_04370</name>
</gene>
<dbReference type="Pfam" id="PF00664">
    <property type="entry name" value="ABC_membrane"/>
    <property type="match status" value="1"/>
</dbReference>
<feature type="transmembrane region" description="Helical" evidence="7">
    <location>
        <begin position="69"/>
        <end position="95"/>
    </location>
</feature>
<keyword evidence="2 7" id="KW-0812">Transmembrane</keyword>
<dbReference type="InterPro" id="IPR017871">
    <property type="entry name" value="ABC_transporter-like_CS"/>
</dbReference>
<dbReference type="SUPFAM" id="SSF90123">
    <property type="entry name" value="ABC transporter transmembrane region"/>
    <property type="match status" value="1"/>
</dbReference>
<keyword evidence="5 7" id="KW-1133">Transmembrane helix</keyword>
<accession>A0ABS8PLL0</accession>
<feature type="transmembrane region" description="Helical" evidence="7">
    <location>
        <begin position="275"/>
        <end position="292"/>
    </location>
</feature>
<comment type="caution">
    <text evidence="10">The sequence shown here is derived from an EMBL/GenBank/DDBJ whole genome shotgun (WGS) entry which is preliminary data.</text>
</comment>
<dbReference type="InterPro" id="IPR039421">
    <property type="entry name" value="Type_1_exporter"/>
</dbReference>
<dbReference type="Pfam" id="PF00005">
    <property type="entry name" value="ABC_tran"/>
    <property type="match status" value="1"/>
</dbReference>
<dbReference type="PROSITE" id="PS50893">
    <property type="entry name" value="ABC_TRANSPORTER_2"/>
    <property type="match status" value="1"/>
</dbReference>
<name>A0ABS8PLL0_9BACT</name>
<protein>
    <submittedName>
        <fullName evidence="10">ABC transporter ATP-binding protein/permease</fullName>
    </submittedName>
</protein>
<evidence type="ECO:0000259" key="8">
    <source>
        <dbReference type="PROSITE" id="PS50893"/>
    </source>
</evidence>
<dbReference type="SMART" id="SM00382">
    <property type="entry name" value="AAA"/>
    <property type="match status" value="1"/>
</dbReference>
<evidence type="ECO:0000256" key="7">
    <source>
        <dbReference type="SAM" id="Phobius"/>
    </source>
</evidence>
<sequence length="598" mass="66781">MEVNFKYNFRGYFRFYYSILGNKIYLFLLLNVLVGLLDGIGLALIVPLFSSLFGAGNEGLLNTGKMHYIANLLSGAGIPLTITNTIFVVILVFSIKGLLRFLQMRYSSRIRFLFIRELRVQLLYLLNNLSYTGFLKLNAGKIQNALTTEISGLYYTLTAYLSTLQCVGILITYFTLACITNLQFAIIVLVFGATSNLLYRKLFSKTQKISANVSKESDTFISYLIQSITHYRYLKATNYFKRYFGKLKKVIEEIEQLNFRMGFFSALSEGIKEPVAIVMITLVLGLQFYLFPGSDKNAILVCLLLFYRSLAQLGQLQTSWQFFAQNTGSIRSVTGLIRDVQQSKEPAPKDLSELSEVGEIRLSEVSVAYTGRAILEAINLNIPRHRTVAFVGESGSGKTTLAHVIIGLIAPTTGSVSIGSRPIGAISLDAYRDKIGYIAQDPVVFSDTIFNNVTFFDDPTPENQQRFQKAVQQASLDGFIDSLPEKEHTQVGDNGIYISGGQKQRLSIARELYKNVEVLVLDEATSALDSATENIVQKSLELLHGHCTIIIIAHRLATIKMADTIFLIRNKTVAAQGSFDALKESSEDFRQMIAAQRF</sequence>
<keyword evidence="11" id="KW-1185">Reference proteome</keyword>
<comment type="subcellular location">
    <subcellularLocation>
        <location evidence="1">Cell membrane</location>
        <topology evidence="1">Multi-pass membrane protein</topology>
    </subcellularLocation>
</comment>
<dbReference type="PANTHER" id="PTHR24221">
    <property type="entry name" value="ATP-BINDING CASSETTE SUB-FAMILY B"/>
    <property type="match status" value="1"/>
</dbReference>
<keyword evidence="6 7" id="KW-0472">Membrane</keyword>
<organism evidence="10 11">
    <name type="scientific">Niabella pedocola</name>
    <dbReference type="NCBI Taxonomy" id="1752077"/>
    <lineage>
        <taxon>Bacteria</taxon>
        <taxon>Pseudomonadati</taxon>
        <taxon>Bacteroidota</taxon>
        <taxon>Chitinophagia</taxon>
        <taxon>Chitinophagales</taxon>
        <taxon>Chitinophagaceae</taxon>
        <taxon>Niabella</taxon>
    </lineage>
</organism>
<feature type="domain" description="ABC transporter" evidence="8">
    <location>
        <begin position="360"/>
        <end position="595"/>
    </location>
</feature>
<dbReference type="InterPro" id="IPR011527">
    <property type="entry name" value="ABC1_TM_dom"/>
</dbReference>
<dbReference type="InterPro" id="IPR027417">
    <property type="entry name" value="P-loop_NTPase"/>
</dbReference>
<keyword evidence="3" id="KW-0547">Nucleotide-binding</keyword>
<dbReference type="InterPro" id="IPR003593">
    <property type="entry name" value="AAA+_ATPase"/>
</dbReference>
<evidence type="ECO:0000256" key="3">
    <source>
        <dbReference type="ARBA" id="ARBA00022741"/>
    </source>
</evidence>
<feature type="domain" description="ABC transmembrane type-1" evidence="9">
    <location>
        <begin position="26"/>
        <end position="325"/>
    </location>
</feature>